<keyword evidence="3" id="KW-1185">Reference proteome</keyword>
<dbReference type="OrthoDB" id="5294347at2"/>
<proteinExistence type="predicted"/>
<gene>
    <name evidence="2" type="ordered locus">Q7C_1871</name>
</gene>
<evidence type="ECO:0000313" key="2">
    <source>
        <dbReference type="EMBL" id="AFJ03012.1"/>
    </source>
</evidence>
<sequence length="148" mass="16552">MLDALKKILDFSDNALTTPVSKGDSQLAVAALLVEVMAADDEQQPEEVATLQKLLKTQFDLTDVEAKQLQQDAITAHAQATDYFAFTRHINEQYTMPEKIQLIEQLWTMAASDDVVEAVEQHVIRRIAGLLHVAHQDFIAAKLRVLPE</sequence>
<dbReference type="Proteomes" id="UP000009145">
    <property type="component" value="Chromosome"/>
</dbReference>
<dbReference type="InterPro" id="IPR029024">
    <property type="entry name" value="TerB-like"/>
</dbReference>
<dbReference type="Gene3D" id="1.10.3680.10">
    <property type="entry name" value="TerB-like"/>
    <property type="match status" value="1"/>
</dbReference>
<evidence type="ECO:0000259" key="1">
    <source>
        <dbReference type="Pfam" id="PF05099"/>
    </source>
</evidence>
<dbReference type="RefSeq" id="WP_014704432.1">
    <property type="nucleotide sequence ID" value="NC_017856.1"/>
</dbReference>
<dbReference type="CDD" id="cd07313">
    <property type="entry name" value="terB_like_2"/>
    <property type="match status" value="1"/>
</dbReference>
<dbReference type="PATRIC" id="fig|754477.3.peg.1842"/>
<name>I1YJB9_METFJ</name>
<evidence type="ECO:0000313" key="3">
    <source>
        <dbReference type="Proteomes" id="UP000009145"/>
    </source>
</evidence>
<dbReference type="Pfam" id="PF05099">
    <property type="entry name" value="TerB"/>
    <property type="match status" value="1"/>
</dbReference>
<dbReference type="eggNOG" id="COG4103">
    <property type="taxonomic scope" value="Bacteria"/>
</dbReference>
<dbReference type="InterPro" id="IPR007791">
    <property type="entry name" value="DjlA_N"/>
</dbReference>
<dbReference type="AlphaFoldDB" id="I1YJB9"/>
<organism evidence="2 3">
    <name type="scientific">Methylophaga frappieri (strain ATCC BAA-2434 / DSM 25690 / JAM7)</name>
    <dbReference type="NCBI Taxonomy" id="754477"/>
    <lineage>
        <taxon>Bacteria</taxon>
        <taxon>Pseudomonadati</taxon>
        <taxon>Pseudomonadota</taxon>
        <taxon>Gammaproteobacteria</taxon>
        <taxon>Thiotrichales</taxon>
        <taxon>Piscirickettsiaceae</taxon>
        <taxon>Methylophaga</taxon>
    </lineage>
</organism>
<dbReference type="EMBL" id="CP003380">
    <property type="protein sequence ID" value="AFJ03012.1"/>
    <property type="molecule type" value="Genomic_DNA"/>
</dbReference>
<dbReference type="SUPFAM" id="SSF158682">
    <property type="entry name" value="TerB-like"/>
    <property type="match status" value="1"/>
</dbReference>
<feature type="domain" description="Co-chaperone DjlA N-terminal" evidence="1">
    <location>
        <begin position="26"/>
        <end position="142"/>
    </location>
</feature>
<accession>I1YJB9</accession>
<dbReference type="HOGENOM" id="CLU_111095_2_0_6"/>
<dbReference type="KEGG" id="mec:Q7C_1871"/>
<reference evidence="2 3" key="1">
    <citation type="journal article" date="2012" name="J. Bacteriol.">
        <title>Complete genome sequences of Methylophaga sp. strain JAM1 and Methylophaga sp. strain JAM7.</title>
        <authorList>
            <person name="Villeneuve C."/>
            <person name="Martineau C."/>
            <person name="Mauffrey F."/>
            <person name="Villemur R."/>
        </authorList>
    </citation>
    <scope>NUCLEOTIDE SEQUENCE [LARGE SCALE GENOMIC DNA]</scope>
    <source>
        <strain evidence="2 3">JAM7</strain>
    </source>
</reference>
<dbReference type="STRING" id="754477.Q7C_1871"/>
<protein>
    <recommendedName>
        <fullName evidence="1">Co-chaperone DjlA N-terminal domain-containing protein</fullName>
    </recommendedName>
</protein>